<gene>
    <name evidence="2" type="ORF">J7405_17635</name>
</gene>
<dbReference type="EMBL" id="JAGHXW010000054">
    <property type="protein sequence ID" value="MBO9761337.1"/>
    <property type="molecule type" value="Genomic_DNA"/>
</dbReference>
<dbReference type="GO" id="GO:0004519">
    <property type="term" value="F:endonuclease activity"/>
    <property type="evidence" value="ECO:0007669"/>
    <property type="project" value="UniProtKB-KW"/>
</dbReference>
<dbReference type="PANTHER" id="PTHR38590">
    <property type="entry name" value="BLL0828 PROTEIN"/>
    <property type="match status" value="1"/>
</dbReference>
<keyword evidence="2" id="KW-0378">Hydrolase</keyword>
<dbReference type="InterPro" id="IPR007569">
    <property type="entry name" value="DUF559"/>
</dbReference>
<evidence type="ECO:0000313" key="2">
    <source>
        <dbReference type="EMBL" id="MBO9761337.1"/>
    </source>
</evidence>
<organism evidence="2 3">
    <name type="scientific">Xanthomonas manihotis</name>
    <dbReference type="NCBI Taxonomy" id="43353"/>
    <lineage>
        <taxon>Bacteria</taxon>
        <taxon>Pseudomonadati</taxon>
        <taxon>Pseudomonadota</taxon>
        <taxon>Gammaproteobacteria</taxon>
        <taxon>Lysobacterales</taxon>
        <taxon>Lysobacteraceae</taxon>
        <taxon>Xanthomonas</taxon>
    </lineage>
</organism>
<sequence>MKIKPPLPTIALAHARALRRDMTDAERALWRGLRGIQLQGFKFRRQHPIPPYIADFCCIEATLIVELDGSQHHAVGDQARTQWLQSNGWAVLRFWNNDVLLSLDAVVEAISTIVAPPYPHPNPSPGGEGFEHCASLISHLPATVVPQPKSLRPCMTRLPT</sequence>
<dbReference type="Proteomes" id="UP000668572">
    <property type="component" value="Unassembled WGS sequence"/>
</dbReference>
<feature type="domain" description="DUF559" evidence="1">
    <location>
        <begin position="13"/>
        <end position="113"/>
    </location>
</feature>
<dbReference type="AlphaFoldDB" id="A0A8I2BWI1"/>
<keyword evidence="2" id="KW-0255">Endonuclease</keyword>
<dbReference type="InterPro" id="IPR011335">
    <property type="entry name" value="Restrct_endonuc-II-like"/>
</dbReference>
<dbReference type="InterPro" id="IPR047216">
    <property type="entry name" value="Endonuclease_DUF559_bact"/>
</dbReference>
<reference evidence="2" key="1">
    <citation type="submission" date="2021-03" db="EMBL/GenBank/DDBJ databases">
        <title>Molecular characterization of Xanthomonas species pathogenic on Araceae and the development of a triplex TaqMan assay for detection of X. phaseoli pv. dieffenbachiae.</title>
        <authorList>
            <person name="Van Der Wolf J."/>
            <person name="Krijger M."/>
            <person name="Mendes O."/>
            <person name="Brankovics B."/>
            <person name="Bonants P."/>
            <person name="Meekes E."/>
        </authorList>
    </citation>
    <scope>NUCLEOTIDE SEQUENCE</scope>
    <source>
        <strain evidence="2">NBC1264</strain>
    </source>
</reference>
<dbReference type="Pfam" id="PF04480">
    <property type="entry name" value="DUF559"/>
    <property type="match status" value="1"/>
</dbReference>
<dbReference type="CDD" id="cd01038">
    <property type="entry name" value="Endonuclease_DUF559"/>
    <property type="match status" value="1"/>
</dbReference>
<dbReference type="SUPFAM" id="SSF52980">
    <property type="entry name" value="Restriction endonuclease-like"/>
    <property type="match status" value="1"/>
</dbReference>
<dbReference type="PANTHER" id="PTHR38590:SF1">
    <property type="entry name" value="BLL0828 PROTEIN"/>
    <property type="match status" value="1"/>
</dbReference>
<proteinExistence type="predicted"/>
<dbReference type="Gene3D" id="3.40.960.10">
    <property type="entry name" value="VSR Endonuclease"/>
    <property type="match status" value="1"/>
</dbReference>
<accession>A0A8I2BWI1</accession>
<protein>
    <submittedName>
        <fullName evidence="2">Endonuclease domain-containing protein</fullName>
    </submittedName>
</protein>
<evidence type="ECO:0000259" key="1">
    <source>
        <dbReference type="Pfam" id="PF04480"/>
    </source>
</evidence>
<evidence type="ECO:0000313" key="3">
    <source>
        <dbReference type="Proteomes" id="UP000668572"/>
    </source>
</evidence>
<name>A0A8I2BWI1_XANMN</name>
<keyword evidence="2" id="KW-0540">Nuclease</keyword>
<comment type="caution">
    <text evidence="2">The sequence shown here is derived from an EMBL/GenBank/DDBJ whole genome shotgun (WGS) entry which is preliminary data.</text>
</comment>